<accession>A0ACC3M8V1</accession>
<organism evidence="1 2">
    <name type="scientific">Vermiconidia calcicola</name>
    <dbReference type="NCBI Taxonomy" id="1690605"/>
    <lineage>
        <taxon>Eukaryota</taxon>
        <taxon>Fungi</taxon>
        <taxon>Dikarya</taxon>
        <taxon>Ascomycota</taxon>
        <taxon>Pezizomycotina</taxon>
        <taxon>Dothideomycetes</taxon>
        <taxon>Dothideomycetidae</taxon>
        <taxon>Mycosphaerellales</taxon>
        <taxon>Extremaceae</taxon>
        <taxon>Vermiconidia</taxon>
    </lineage>
</organism>
<reference evidence="1" key="1">
    <citation type="submission" date="2023-07" db="EMBL/GenBank/DDBJ databases">
        <title>Black Yeasts Isolated from many extreme environments.</title>
        <authorList>
            <person name="Coleine C."/>
            <person name="Stajich J.E."/>
            <person name="Selbmann L."/>
        </authorList>
    </citation>
    <scope>NUCLEOTIDE SEQUENCE</scope>
    <source>
        <strain evidence="1">CCFEE 5714</strain>
    </source>
</reference>
<dbReference type="Proteomes" id="UP001281147">
    <property type="component" value="Unassembled WGS sequence"/>
</dbReference>
<sequence>MRGYITGIIISILSCGFALYGQRWYEWDKFCDSGLAATKAEIRLLISLKYKLVDFIQSLDYREEVSATDKLQDEPNPMTIHSPRCSELRTEIKERSGHLIKMIEAYETYVSTDLDYVDAACQSYKP</sequence>
<evidence type="ECO:0000313" key="2">
    <source>
        <dbReference type="Proteomes" id="UP001281147"/>
    </source>
</evidence>
<dbReference type="EMBL" id="JAUTXU010000481">
    <property type="protein sequence ID" value="KAK3679622.1"/>
    <property type="molecule type" value="Genomic_DNA"/>
</dbReference>
<keyword evidence="2" id="KW-1185">Reference proteome</keyword>
<gene>
    <name evidence="1" type="ORF">LTR37_021356</name>
</gene>
<evidence type="ECO:0000313" key="1">
    <source>
        <dbReference type="EMBL" id="KAK3679622.1"/>
    </source>
</evidence>
<comment type="caution">
    <text evidence="1">The sequence shown here is derived from an EMBL/GenBank/DDBJ whole genome shotgun (WGS) entry which is preliminary data.</text>
</comment>
<proteinExistence type="predicted"/>
<name>A0ACC3M8V1_9PEZI</name>
<protein>
    <submittedName>
        <fullName evidence="1">Uncharacterized protein</fullName>
    </submittedName>
</protein>